<dbReference type="HOGENOM" id="CLU_066206_2_1_6"/>
<sequence length="334" mass="36790" precursor="true">MILFTVAVKSWTLNISKNILTRRDKLKNYKRSLLCLAGITGLVLNASAAVAATSGSHYPLGGEGVAAGSPPPPGLHYRMYNTWYNADTLTDNNGDDVGLDFDLSAYAQIHRFVHITEKKIWGANWGYNVLIPMVSKDISIDPIGVDDNTSFALGDVILEPLALFWYRERYDAILTLALIAPTGDYDFSDAASPGLGYWSGMLTAGGTYYLDTEKSWTISALTRTLVHTEQDDTHVRPGAEFTIEGGIGKQFMVDNQWLVRPGINYCATWQISDDSQDGPGTIADERKEAYGVGAELNMLYLPWLLQGNLRYVHEFGAKNTAEGSSFVFTLTKSF</sequence>
<protein>
    <recommendedName>
        <fullName evidence="3">Transporter</fullName>
    </recommendedName>
</protein>
<organism evidence="1 2">
    <name type="scientific">Shewanella sediminis (strain HAW-EB3)</name>
    <dbReference type="NCBI Taxonomy" id="425104"/>
    <lineage>
        <taxon>Bacteria</taxon>
        <taxon>Pseudomonadati</taxon>
        <taxon>Pseudomonadota</taxon>
        <taxon>Gammaproteobacteria</taxon>
        <taxon>Alteromonadales</taxon>
        <taxon>Shewanellaceae</taxon>
        <taxon>Shewanella</taxon>
    </lineage>
</organism>
<evidence type="ECO:0000313" key="2">
    <source>
        <dbReference type="Proteomes" id="UP000002015"/>
    </source>
</evidence>
<dbReference type="KEGG" id="sse:Ssed_1728"/>
<accession>A8FU16</accession>
<name>A8FU16_SHESH</name>
<gene>
    <name evidence="1" type="ordered locus">Ssed_1728</name>
</gene>
<evidence type="ECO:0008006" key="3">
    <source>
        <dbReference type="Google" id="ProtNLM"/>
    </source>
</evidence>
<dbReference type="AlphaFoldDB" id="A8FU16"/>
<keyword evidence="2" id="KW-1185">Reference proteome</keyword>
<dbReference type="Proteomes" id="UP000002015">
    <property type="component" value="Chromosome"/>
</dbReference>
<reference evidence="1 2" key="1">
    <citation type="submission" date="2007-08" db="EMBL/GenBank/DDBJ databases">
        <title>Complete sequence of Shewanella sediminis HAW-EB3.</title>
        <authorList>
            <consortium name="US DOE Joint Genome Institute"/>
            <person name="Copeland A."/>
            <person name="Lucas S."/>
            <person name="Lapidus A."/>
            <person name="Barry K."/>
            <person name="Glavina del Rio T."/>
            <person name="Dalin E."/>
            <person name="Tice H."/>
            <person name="Pitluck S."/>
            <person name="Chertkov O."/>
            <person name="Brettin T."/>
            <person name="Bruce D."/>
            <person name="Detter J.C."/>
            <person name="Han C."/>
            <person name="Schmutz J."/>
            <person name="Larimer F."/>
            <person name="Land M."/>
            <person name="Hauser L."/>
            <person name="Kyrpides N."/>
            <person name="Kim E."/>
            <person name="Zhao J.-S."/>
            <person name="Richardson P."/>
        </authorList>
    </citation>
    <scope>NUCLEOTIDE SEQUENCE [LARGE SCALE GENOMIC DNA]</scope>
    <source>
        <strain evidence="1 2">HAW-EB3</strain>
    </source>
</reference>
<proteinExistence type="predicted"/>
<dbReference type="EMBL" id="CP000821">
    <property type="protein sequence ID" value="ABV36339.1"/>
    <property type="molecule type" value="Genomic_DNA"/>
</dbReference>
<dbReference type="InterPro" id="IPR025737">
    <property type="entry name" value="FApF"/>
</dbReference>
<dbReference type="eggNOG" id="COG4313">
    <property type="taxonomic scope" value="Bacteria"/>
</dbReference>
<dbReference type="Pfam" id="PF13557">
    <property type="entry name" value="Phenol_MetA_deg"/>
    <property type="match status" value="1"/>
</dbReference>
<evidence type="ECO:0000313" key="1">
    <source>
        <dbReference type="EMBL" id="ABV36339.1"/>
    </source>
</evidence>